<reference evidence="2 3" key="1">
    <citation type="submission" date="2018-10" db="EMBL/GenBank/DDBJ databases">
        <title>A high-quality apple genome assembly.</title>
        <authorList>
            <person name="Hu J."/>
        </authorList>
    </citation>
    <scope>NUCLEOTIDE SEQUENCE [LARGE SCALE GENOMIC DNA]</scope>
    <source>
        <strain evidence="3">cv. HFTH1</strain>
        <tissue evidence="2">Young leaf</tissue>
    </source>
</reference>
<feature type="region of interest" description="Disordered" evidence="1">
    <location>
        <begin position="44"/>
        <end position="67"/>
    </location>
</feature>
<dbReference type="Proteomes" id="UP000290289">
    <property type="component" value="Chromosome 10"/>
</dbReference>
<sequence>MRAKLWLQILNNAINTCHFKNSVIAKIVEENDVLQNDNKDLKKENKKLDKEKKNLEKQKNELKKKSTKKKIRENFQILKAEKISLEELVKKQLEEISELNKTLNFINEVELEKEEKTEKSVHQDSTTNYATESKSIKTRDKIEIVSNQKVDIQSKQILQTLEEVPTESQTLGHKWVMNYK</sequence>
<dbReference type="EMBL" id="RDQH01000336">
    <property type="protein sequence ID" value="RXH87034.1"/>
    <property type="molecule type" value="Genomic_DNA"/>
</dbReference>
<organism evidence="2 3">
    <name type="scientific">Malus domestica</name>
    <name type="common">Apple</name>
    <name type="synonym">Pyrus malus</name>
    <dbReference type="NCBI Taxonomy" id="3750"/>
    <lineage>
        <taxon>Eukaryota</taxon>
        <taxon>Viridiplantae</taxon>
        <taxon>Streptophyta</taxon>
        <taxon>Embryophyta</taxon>
        <taxon>Tracheophyta</taxon>
        <taxon>Spermatophyta</taxon>
        <taxon>Magnoliopsida</taxon>
        <taxon>eudicotyledons</taxon>
        <taxon>Gunneridae</taxon>
        <taxon>Pentapetalae</taxon>
        <taxon>rosids</taxon>
        <taxon>fabids</taxon>
        <taxon>Rosales</taxon>
        <taxon>Rosaceae</taxon>
        <taxon>Amygdaloideae</taxon>
        <taxon>Maleae</taxon>
        <taxon>Malus</taxon>
    </lineage>
</organism>
<feature type="compositionally biased region" description="Basic and acidic residues" evidence="1">
    <location>
        <begin position="44"/>
        <end position="64"/>
    </location>
</feature>
<comment type="caution">
    <text evidence="2">The sequence shown here is derived from an EMBL/GenBank/DDBJ whole genome shotgun (WGS) entry which is preliminary data.</text>
</comment>
<accession>A0A498IY27</accession>
<proteinExistence type="predicted"/>
<dbReference type="AlphaFoldDB" id="A0A498IY27"/>
<feature type="region of interest" description="Disordered" evidence="1">
    <location>
        <begin position="114"/>
        <end position="133"/>
    </location>
</feature>
<evidence type="ECO:0000313" key="2">
    <source>
        <dbReference type="EMBL" id="RXH87034.1"/>
    </source>
</evidence>
<feature type="compositionally biased region" description="Polar residues" evidence="1">
    <location>
        <begin position="123"/>
        <end position="133"/>
    </location>
</feature>
<evidence type="ECO:0000256" key="1">
    <source>
        <dbReference type="SAM" id="MobiDB-lite"/>
    </source>
</evidence>
<gene>
    <name evidence="2" type="ORF">DVH24_028534</name>
</gene>
<keyword evidence="3" id="KW-1185">Reference proteome</keyword>
<protein>
    <submittedName>
        <fullName evidence="2">Uncharacterized protein</fullName>
    </submittedName>
</protein>
<name>A0A498IY27_MALDO</name>
<evidence type="ECO:0000313" key="3">
    <source>
        <dbReference type="Proteomes" id="UP000290289"/>
    </source>
</evidence>